<proteinExistence type="predicted"/>
<accession>A0A375JBK6</accession>
<protein>
    <submittedName>
        <fullName evidence="1">Uncharacterized protein</fullName>
    </submittedName>
</protein>
<evidence type="ECO:0000313" key="2">
    <source>
        <dbReference type="Proteomes" id="UP000256805"/>
    </source>
</evidence>
<dbReference type="AlphaFoldDB" id="A0A375JBK6"/>
<dbReference type="EMBL" id="OVTA01000074">
    <property type="protein sequence ID" value="SPS02477.1"/>
    <property type="molecule type" value="Genomic_DNA"/>
</dbReference>
<evidence type="ECO:0000313" key="1">
    <source>
        <dbReference type="EMBL" id="SPS02477.1"/>
    </source>
</evidence>
<sequence length="221" mass="24594">MKAERKRRTNHTCTRRGTTIVFTKTGVIERLTAISTESFCAFKGWIAAQPGVPEEKRKFCQNLSTLPAKLDDGLELSPWVRQSLADANVVIVHLAEFRGCATSHAWRPYGGPDRSPQIEQRQWRRCELQGKISRFAKGPDAVLVAGSGLIIRRKFPTVGSNPTRPTKLALNGLRRDCLYAAAAHLQPHAGADRRDEAHVHTFTLAGGRSATQWTISRENIE</sequence>
<dbReference type="Proteomes" id="UP000256805">
    <property type="component" value="Unassembled WGS sequence"/>
</dbReference>
<reference evidence="1 2" key="1">
    <citation type="submission" date="2018-01" db="EMBL/GenBank/DDBJ databases">
        <authorList>
            <person name="Gaut B.S."/>
            <person name="Morton B.R."/>
            <person name="Clegg M.T."/>
            <person name="Duvall M.R."/>
        </authorList>
    </citation>
    <scope>NUCLEOTIDE SEQUENCE [LARGE SCALE GENOMIC DNA]</scope>
    <source>
        <strain evidence="1">Cupriavidus taiwanensis cmp 52</strain>
    </source>
</reference>
<gene>
    <name evidence="1" type="ORF">CBM2634_U110006</name>
</gene>
<name>A0A375JBK6_9BURK</name>
<organism evidence="1 2">
    <name type="scientific">Cupriavidus taiwanensis</name>
    <dbReference type="NCBI Taxonomy" id="164546"/>
    <lineage>
        <taxon>Bacteria</taxon>
        <taxon>Pseudomonadati</taxon>
        <taxon>Pseudomonadota</taxon>
        <taxon>Betaproteobacteria</taxon>
        <taxon>Burkholderiales</taxon>
        <taxon>Burkholderiaceae</taxon>
        <taxon>Cupriavidus</taxon>
    </lineage>
</organism>